<feature type="transmembrane region" description="Helical" evidence="7">
    <location>
        <begin position="465"/>
        <end position="489"/>
    </location>
</feature>
<dbReference type="GO" id="GO:0022857">
    <property type="term" value="F:transmembrane transporter activity"/>
    <property type="evidence" value="ECO:0007669"/>
    <property type="project" value="InterPro"/>
</dbReference>
<dbReference type="InParanoid" id="A0A0H2SF54"/>
<dbReference type="OrthoDB" id="6730379at2759"/>
<comment type="similarity">
    <text evidence="6">Belongs to the major facilitator superfamily. Allantoate permease family.</text>
</comment>
<evidence type="ECO:0000256" key="3">
    <source>
        <dbReference type="ARBA" id="ARBA00022692"/>
    </source>
</evidence>
<dbReference type="STRING" id="27342.A0A0H2SF54"/>
<dbReference type="SUPFAM" id="SSF103473">
    <property type="entry name" value="MFS general substrate transporter"/>
    <property type="match status" value="1"/>
</dbReference>
<dbReference type="FunFam" id="1.20.1250.20:FF:000064">
    <property type="entry name" value="MFS allantoate transporter"/>
    <property type="match status" value="1"/>
</dbReference>
<feature type="transmembrane region" description="Helical" evidence="7">
    <location>
        <begin position="239"/>
        <end position="258"/>
    </location>
</feature>
<evidence type="ECO:0000256" key="4">
    <source>
        <dbReference type="ARBA" id="ARBA00022989"/>
    </source>
</evidence>
<dbReference type="InterPro" id="IPR036259">
    <property type="entry name" value="MFS_trans_sf"/>
</dbReference>
<dbReference type="InterPro" id="IPR011701">
    <property type="entry name" value="MFS"/>
</dbReference>
<comment type="subcellular location">
    <subcellularLocation>
        <location evidence="1">Membrane</location>
        <topology evidence="1">Multi-pass membrane protein</topology>
    </subcellularLocation>
</comment>
<proteinExistence type="inferred from homology"/>
<feature type="transmembrane region" description="Helical" evidence="7">
    <location>
        <begin position="307"/>
        <end position="330"/>
    </location>
</feature>
<dbReference type="Gene3D" id="1.20.1250.20">
    <property type="entry name" value="MFS general substrate transporter like domains"/>
    <property type="match status" value="2"/>
</dbReference>
<evidence type="ECO:0000256" key="6">
    <source>
        <dbReference type="ARBA" id="ARBA00037968"/>
    </source>
</evidence>
<feature type="transmembrane region" description="Helical" evidence="7">
    <location>
        <begin position="170"/>
        <end position="190"/>
    </location>
</feature>
<dbReference type="Proteomes" id="UP000053477">
    <property type="component" value="Unassembled WGS sequence"/>
</dbReference>
<accession>A0A0H2SF54</accession>
<feature type="transmembrane region" description="Helical" evidence="7">
    <location>
        <begin position="400"/>
        <end position="421"/>
    </location>
</feature>
<evidence type="ECO:0000256" key="1">
    <source>
        <dbReference type="ARBA" id="ARBA00004141"/>
    </source>
</evidence>
<evidence type="ECO:0000256" key="2">
    <source>
        <dbReference type="ARBA" id="ARBA00022448"/>
    </source>
</evidence>
<organism evidence="8 9">
    <name type="scientific">Schizopora paradoxa</name>
    <dbReference type="NCBI Taxonomy" id="27342"/>
    <lineage>
        <taxon>Eukaryota</taxon>
        <taxon>Fungi</taxon>
        <taxon>Dikarya</taxon>
        <taxon>Basidiomycota</taxon>
        <taxon>Agaricomycotina</taxon>
        <taxon>Agaricomycetes</taxon>
        <taxon>Hymenochaetales</taxon>
        <taxon>Schizoporaceae</taxon>
        <taxon>Schizopora</taxon>
    </lineage>
</organism>
<feature type="transmembrane region" description="Helical" evidence="7">
    <location>
        <begin position="145"/>
        <end position="164"/>
    </location>
</feature>
<protein>
    <submittedName>
        <fullName evidence="8">Putative allantoate transporter</fullName>
    </submittedName>
</protein>
<reference evidence="8 9" key="1">
    <citation type="submission" date="2015-04" db="EMBL/GenBank/DDBJ databases">
        <title>Complete genome sequence of Schizopora paradoxa KUC8140, a cosmopolitan wood degrader in East Asia.</title>
        <authorList>
            <consortium name="DOE Joint Genome Institute"/>
            <person name="Min B."/>
            <person name="Park H."/>
            <person name="Jang Y."/>
            <person name="Kim J.-J."/>
            <person name="Kim K.H."/>
            <person name="Pangilinan J."/>
            <person name="Lipzen A."/>
            <person name="Riley R."/>
            <person name="Grigoriev I.V."/>
            <person name="Spatafora J.W."/>
            <person name="Choi I.-G."/>
        </authorList>
    </citation>
    <scope>NUCLEOTIDE SEQUENCE [LARGE SCALE GENOMIC DNA]</scope>
    <source>
        <strain evidence="8 9">KUC8140</strain>
    </source>
</reference>
<keyword evidence="5 7" id="KW-0472">Membrane</keyword>
<dbReference type="PANTHER" id="PTHR43791">
    <property type="entry name" value="PERMEASE-RELATED"/>
    <property type="match status" value="1"/>
</dbReference>
<dbReference type="Pfam" id="PF07690">
    <property type="entry name" value="MFS_1"/>
    <property type="match status" value="1"/>
</dbReference>
<feature type="transmembrane region" description="Helical" evidence="7">
    <location>
        <begin position="342"/>
        <end position="362"/>
    </location>
</feature>
<dbReference type="EMBL" id="KQ085882">
    <property type="protein sequence ID" value="KLO20388.1"/>
    <property type="molecule type" value="Genomic_DNA"/>
</dbReference>
<evidence type="ECO:0000313" key="9">
    <source>
        <dbReference type="Proteomes" id="UP000053477"/>
    </source>
</evidence>
<gene>
    <name evidence="8" type="ORF">SCHPADRAFT_4532</name>
</gene>
<keyword evidence="9" id="KW-1185">Reference proteome</keyword>
<feature type="transmembrane region" description="Helical" evidence="7">
    <location>
        <begin position="368"/>
        <end position="388"/>
    </location>
</feature>
<evidence type="ECO:0000256" key="7">
    <source>
        <dbReference type="SAM" id="Phobius"/>
    </source>
</evidence>
<dbReference type="PANTHER" id="PTHR43791:SF59">
    <property type="entry name" value="TRANSPORTER, PUTATIVE (AFU_ORTHOLOGUE AFUA_1G06550)-RELATED"/>
    <property type="match status" value="1"/>
</dbReference>
<keyword evidence="2" id="KW-0813">Transport</keyword>
<evidence type="ECO:0000313" key="8">
    <source>
        <dbReference type="EMBL" id="KLO20388.1"/>
    </source>
</evidence>
<dbReference type="GO" id="GO:0016020">
    <property type="term" value="C:membrane"/>
    <property type="evidence" value="ECO:0007669"/>
    <property type="project" value="UniProtKB-SubCell"/>
</dbReference>
<name>A0A0H2SF54_9AGAM</name>
<sequence length="556" mass="61831">MGEDGANDEVKLNHSEHIEVATEEIEQNDVRRRKQRNVDLKHVDEAARVLGEAKVDEGSIIVSPEDDRRILHRIDVAVLPAILLVYFLQQLDKSSISYTAVFNIVGETHLVGTQYSWLSSIVYVAQLVFQPLSSYAIVRLPVGKWVFFNILCWGIVVASSSAATNFAGLIAARFLLGIFEASIAPSFIAITQMWWRRREQTYRTAAWNSSNGVCGVFGSLVAFGVGHINNTHLKPYQSIFLFCGCITIATSPFVWFFLPDSPATANFLKGQDRVFAIERLRANNMGTETKVWKWNQFWETFRDPKSYLWFAMLFLAALPSGGIGAFGTLIIQGFGFDSFQSILFNMPYGALSIVAILGGAWLTNKIKLRFPVIVFLCCFPVAGCVALLKLGRGAEERGSLLAAYYILSVFGGIQPMLYAWAPLNACGHTKKVTTTAIFFVAQCVGNIVGPQVYQPSMAPRYTPGLIVDLICWSLLAVVACITAAYLALLNRRQEAKRKRLGKAALVVDTSILTIEDAAKAREYREDAKNSKEQKVTNDQAFLDLTDFENEDFVYVL</sequence>
<keyword evidence="4 7" id="KW-1133">Transmembrane helix</keyword>
<dbReference type="AlphaFoldDB" id="A0A0H2SF54"/>
<keyword evidence="3 7" id="KW-0812">Transmembrane</keyword>
<evidence type="ECO:0000256" key="5">
    <source>
        <dbReference type="ARBA" id="ARBA00023136"/>
    </source>
</evidence>